<dbReference type="Proteomes" id="UP000617340">
    <property type="component" value="Unassembled WGS sequence"/>
</dbReference>
<gene>
    <name evidence="1" type="ORF">HZH68_005277</name>
</gene>
<keyword evidence="2" id="KW-1185">Reference proteome</keyword>
<proteinExistence type="predicted"/>
<reference evidence="1" key="1">
    <citation type="journal article" date="2020" name="G3 (Bethesda)">
        <title>High-Quality Assemblies for Three Invasive Social Wasps from the &lt;i&gt;Vespula&lt;/i&gt; Genus.</title>
        <authorList>
            <person name="Harrop T.W.R."/>
            <person name="Guhlin J."/>
            <person name="McLaughlin G.M."/>
            <person name="Permina E."/>
            <person name="Stockwell P."/>
            <person name="Gilligan J."/>
            <person name="Le Lec M.F."/>
            <person name="Gruber M.A.M."/>
            <person name="Quinn O."/>
            <person name="Lovegrove M."/>
            <person name="Duncan E.J."/>
            <person name="Remnant E.J."/>
            <person name="Van Eeckhoven J."/>
            <person name="Graham B."/>
            <person name="Knapp R.A."/>
            <person name="Langford K.W."/>
            <person name="Kronenberg Z."/>
            <person name="Press M.O."/>
            <person name="Eacker S.M."/>
            <person name="Wilson-Rankin E.E."/>
            <person name="Purcell J."/>
            <person name="Lester P.J."/>
            <person name="Dearden P.K."/>
        </authorList>
    </citation>
    <scope>NUCLEOTIDE SEQUENCE</scope>
    <source>
        <strain evidence="1">Linc-1</strain>
    </source>
</reference>
<evidence type="ECO:0000313" key="1">
    <source>
        <dbReference type="EMBL" id="KAF7405908.1"/>
    </source>
</evidence>
<organism evidence="1 2">
    <name type="scientific">Vespula germanica</name>
    <name type="common">German yellow jacket</name>
    <name type="synonym">Paravespula germanica</name>
    <dbReference type="NCBI Taxonomy" id="30212"/>
    <lineage>
        <taxon>Eukaryota</taxon>
        <taxon>Metazoa</taxon>
        <taxon>Ecdysozoa</taxon>
        <taxon>Arthropoda</taxon>
        <taxon>Hexapoda</taxon>
        <taxon>Insecta</taxon>
        <taxon>Pterygota</taxon>
        <taxon>Neoptera</taxon>
        <taxon>Endopterygota</taxon>
        <taxon>Hymenoptera</taxon>
        <taxon>Apocrita</taxon>
        <taxon>Aculeata</taxon>
        <taxon>Vespoidea</taxon>
        <taxon>Vespidae</taxon>
        <taxon>Vespinae</taxon>
        <taxon>Vespula</taxon>
    </lineage>
</organism>
<protein>
    <submittedName>
        <fullName evidence="1">Uncharacterized protein</fullName>
    </submittedName>
</protein>
<name>A0A834KFU2_VESGE</name>
<evidence type="ECO:0000313" key="2">
    <source>
        <dbReference type="Proteomes" id="UP000617340"/>
    </source>
</evidence>
<dbReference type="AlphaFoldDB" id="A0A834KFU2"/>
<comment type="caution">
    <text evidence="1">The sequence shown here is derived from an EMBL/GenBank/DDBJ whole genome shotgun (WGS) entry which is preliminary data.</text>
</comment>
<accession>A0A834KFU2</accession>
<sequence>MDSVLVIYVPAQTHLIYSAEHNSLTLFREKCSYILVTPPIWHTIRCFMTIETFIFYRTKYQDVESSNHMAENKEEMEHRWFRHIVFPFSFERVAADEKYGRFFLSVNRENHALGCSQHREYVARRPFALAQTAWHKSHEFTSSVKKSKPIFIVVSGAVTYNKLNFYINILIIDIDLLPIHINAADIAMLRPTHVPVFIHIDGTRLKHKPDMQTTIEYKAGQEDHLRLFAPSWHGFARDVRMFMGSFLFRLGIRLLADQWTMEQVSLAVDIGIARRLARSQSNVVEAGDKQHGCRNYDELDDTE</sequence>
<dbReference type="EMBL" id="JACSDZ010000004">
    <property type="protein sequence ID" value="KAF7405908.1"/>
    <property type="molecule type" value="Genomic_DNA"/>
</dbReference>